<evidence type="ECO:0000256" key="1">
    <source>
        <dbReference type="SAM" id="MobiDB-lite"/>
    </source>
</evidence>
<dbReference type="AlphaFoldDB" id="A0A7X6D304"/>
<sequence length="707" mass="76008">MVAAAPEAGPRPPHPLRRHQREALAGLERVLADGHRRAWVVLPPGLGKTLTGLEAARRLGRPVVVLGPNTAIQGQWVREWADFRPEPPPAGTTRDLATAVTVLTYQALASFDPDAEVAEDGAGTSHLHRLRPGGRELVDAMRRAGGITLLLDECHHLLETWGELLAEVLRELPSATVIGLTATPPERLTRAQAELVEELFGPTVRGPSIPAAVREGHLAPYAELAWLTTPTATEDAWLAGEAERFTELVARLMEPGFASTDLLPWLDRRVVARTGPPGAGAGGADGIAPAVPWHRFAASEPALADAALRLHDQGLLALPAGARLREEHRHPPRAEDWVALIDDWVRRCLRVSGTGTDRAAEEQIRSALPAVGHRLTARGVRRDRSPLDRVLARSAARTAAVTEILATEADSLGERLRAVVVCDHERATATLPTRLDGVLDAEAGSARLVLATLAADPRTAPLAPMLVTGRTVAAAPATAEAFAAWCRERHPELELAVRPLPDAPGTAEVAGAWTSRRWVALATAFFEAGRSRALVGTRALLGEGWNARRVNTLVDLTEATTPTAVVQTRGRALRLDPEWPDKVAHTWSVVCVAPDHPRGTSDWDRFVRKHDGYLGVAEGGAVLAGVAHVDAALSPYAPPAADTFDAFNAAMLDRARDRARTRELWRVGDAYEDRLGHLLRVTAGRAPRHRRRAADAARPLVPPAVPA</sequence>
<dbReference type="Pfam" id="PF04851">
    <property type="entry name" value="ResIII"/>
    <property type="match status" value="1"/>
</dbReference>
<reference evidence="3 4" key="1">
    <citation type="submission" date="2020-03" db="EMBL/GenBank/DDBJ databases">
        <title>Draft genome of Streptomyces sp. ventii, isolated from the Axial Seamount in the Pacific Ocean, and resequencing of the two type strains Streptomyces lonarensis strain NCL 716 and Streptomyces bohaiensis strain 11A07.</title>
        <authorList>
            <person name="Loughran R.M."/>
            <person name="Pfannmuller K.M."/>
            <person name="Wasson B.J."/>
            <person name="Deadmond M.C."/>
            <person name="Paddock B.E."/>
            <person name="Koyack M.J."/>
            <person name="Gallegos D.A."/>
            <person name="Mitchell E.A."/>
            <person name="Ushijima B."/>
            <person name="Saw J.H."/>
            <person name="Mcphail K.L."/>
            <person name="Videau P."/>
        </authorList>
    </citation>
    <scope>NUCLEOTIDE SEQUENCE [LARGE SCALE GENOMIC DNA]</scope>
    <source>
        <strain evidence="3 4">NCL716</strain>
    </source>
</reference>
<dbReference type="InterPro" id="IPR014001">
    <property type="entry name" value="Helicase_ATP-bd"/>
</dbReference>
<dbReference type="InterPro" id="IPR027417">
    <property type="entry name" value="P-loop_NTPase"/>
</dbReference>
<keyword evidence="3" id="KW-0547">Nucleotide-binding</keyword>
<dbReference type="SMART" id="SM00487">
    <property type="entry name" value="DEXDc"/>
    <property type="match status" value="1"/>
</dbReference>
<dbReference type="GO" id="GO:0005524">
    <property type="term" value="F:ATP binding"/>
    <property type="evidence" value="ECO:0007669"/>
    <property type="project" value="InterPro"/>
</dbReference>
<feature type="region of interest" description="Disordered" evidence="1">
    <location>
        <begin position="686"/>
        <end position="707"/>
    </location>
</feature>
<dbReference type="Gene3D" id="3.40.50.300">
    <property type="entry name" value="P-loop containing nucleotide triphosphate hydrolases"/>
    <property type="match status" value="2"/>
</dbReference>
<dbReference type="InterPro" id="IPR006935">
    <property type="entry name" value="Helicase/UvrB_N"/>
</dbReference>
<dbReference type="EMBL" id="JAAVJD010000142">
    <property type="protein sequence ID" value="NJQ07239.1"/>
    <property type="molecule type" value="Genomic_DNA"/>
</dbReference>
<keyword evidence="3" id="KW-0378">Hydrolase</keyword>
<dbReference type="GO" id="GO:0016787">
    <property type="term" value="F:hydrolase activity"/>
    <property type="evidence" value="ECO:0007669"/>
    <property type="project" value="InterPro"/>
</dbReference>
<protein>
    <submittedName>
        <fullName evidence="3">DEAD/DEAH box helicase family protein</fullName>
    </submittedName>
</protein>
<name>A0A7X6D304_9ACTN</name>
<dbReference type="PROSITE" id="PS51192">
    <property type="entry name" value="HELICASE_ATP_BIND_1"/>
    <property type="match status" value="1"/>
</dbReference>
<comment type="caution">
    <text evidence="3">The sequence shown here is derived from an EMBL/GenBank/DDBJ whole genome shotgun (WGS) entry which is preliminary data.</text>
</comment>
<keyword evidence="4" id="KW-1185">Reference proteome</keyword>
<evidence type="ECO:0000313" key="3">
    <source>
        <dbReference type="EMBL" id="NJQ07239.1"/>
    </source>
</evidence>
<feature type="non-terminal residue" evidence="3">
    <location>
        <position position="707"/>
    </location>
</feature>
<dbReference type="GO" id="GO:0005829">
    <property type="term" value="C:cytosol"/>
    <property type="evidence" value="ECO:0007669"/>
    <property type="project" value="TreeGrafter"/>
</dbReference>
<feature type="domain" description="Helicase ATP-binding" evidence="2">
    <location>
        <begin position="29"/>
        <end position="202"/>
    </location>
</feature>
<keyword evidence="3" id="KW-0067">ATP-binding</keyword>
<dbReference type="Proteomes" id="UP000578686">
    <property type="component" value="Unassembled WGS sequence"/>
</dbReference>
<keyword evidence="3" id="KW-0347">Helicase</keyword>
<dbReference type="InterPro" id="IPR050742">
    <property type="entry name" value="Helicase_Restrict-Modif_Enz"/>
</dbReference>
<dbReference type="GO" id="GO:0003677">
    <property type="term" value="F:DNA binding"/>
    <property type="evidence" value="ECO:0007669"/>
    <property type="project" value="InterPro"/>
</dbReference>
<dbReference type="GO" id="GO:0004386">
    <property type="term" value="F:helicase activity"/>
    <property type="evidence" value="ECO:0007669"/>
    <property type="project" value="UniProtKB-KW"/>
</dbReference>
<dbReference type="PANTHER" id="PTHR47396">
    <property type="entry name" value="TYPE I RESTRICTION ENZYME ECOKI R PROTEIN"/>
    <property type="match status" value="1"/>
</dbReference>
<evidence type="ECO:0000313" key="4">
    <source>
        <dbReference type="Proteomes" id="UP000578686"/>
    </source>
</evidence>
<dbReference type="SUPFAM" id="SSF52540">
    <property type="entry name" value="P-loop containing nucleoside triphosphate hydrolases"/>
    <property type="match status" value="2"/>
</dbReference>
<dbReference type="PANTHER" id="PTHR47396:SF1">
    <property type="entry name" value="ATP-DEPENDENT HELICASE IRC3-RELATED"/>
    <property type="match status" value="1"/>
</dbReference>
<dbReference type="CDD" id="cd18785">
    <property type="entry name" value="SF2_C"/>
    <property type="match status" value="1"/>
</dbReference>
<proteinExistence type="predicted"/>
<organism evidence="3 4">
    <name type="scientific">Streptomyces lonarensis</name>
    <dbReference type="NCBI Taxonomy" id="700599"/>
    <lineage>
        <taxon>Bacteria</taxon>
        <taxon>Bacillati</taxon>
        <taxon>Actinomycetota</taxon>
        <taxon>Actinomycetes</taxon>
        <taxon>Kitasatosporales</taxon>
        <taxon>Streptomycetaceae</taxon>
        <taxon>Streptomyces</taxon>
    </lineage>
</organism>
<accession>A0A7X6D304</accession>
<evidence type="ECO:0000259" key="2">
    <source>
        <dbReference type="PROSITE" id="PS51192"/>
    </source>
</evidence>
<gene>
    <name evidence="3" type="ORF">HCN56_17010</name>
</gene>